<reference evidence="2" key="1">
    <citation type="journal article" date="2020" name="Phytopathology">
        <title>Genome Sequence Resources of Colletotrichum truncatum, C. plurivorum, C. musicola, and C. sojae: Four Species Pathogenic to Soybean (Glycine max).</title>
        <authorList>
            <person name="Rogerio F."/>
            <person name="Boufleur T.R."/>
            <person name="Ciampi-Guillardi M."/>
            <person name="Sukno S.A."/>
            <person name="Thon M.R."/>
            <person name="Massola Junior N.S."/>
            <person name="Baroncelli R."/>
        </authorList>
    </citation>
    <scope>NUCLEOTIDE SEQUENCE</scope>
    <source>
        <strain evidence="2">LFN0074</strain>
    </source>
</reference>
<accession>A0A8H6N3U6</accession>
<gene>
    <name evidence="2" type="ORF">CMUS01_11901</name>
</gene>
<evidence type="ECO:0000313" key="2">
    <source>
        <dbReference type="EMBL" id="KAF6818568.1"/>
    </source>
</evidence>
<protein>
    <submittedName>
        <fullName evidence="2">Uncharacterized protein</fullName>
    </submittedName>
</protein>
<feature type="compositionally biased region" description="Gly residues" evidence="1">
    <location>
        <begin position="7"/>
        <end position="16"/>
    </location>
</feature>
<organism evidence="2 3">
    <name type="scientific">Colletotrichum musicola</name>
    <dbReference type="NCBI Taxonomy" id="2175873"/>
    <lineage>
        <taxon>Eukaryota</taxon>
        <taxon>Fungi</taxon>
        <taxon>Dikarya</taxon>
        <taxon>Ascomycota</taxon>
        <taxon>Pezizomycotina</taxon>
        <taxon>Sordariomycetes</taxon>
        <taxon>Hypocreomycetidae</taxon>
        <taxon>Glomerellales</taxon>
        <taxon>Glomerellaceae</taxon>
        <taxon>Colletotrichum</taxon>
        <taxon>Colletotrichum orchidearum species complex</taxon>
    </lineage>
</organism>
<dbReference type="AlphaFoldDB" id="A0A8H6N3U6"/>
<evidence type="ECO:0000256" key="1">
    <source>
        <dbReference type="SAM" id="MobiDB-lite"/>
    </source>
</evidence>
<sequence length="51" mass="5445">MADGSGRWHGGVGRMGGRGREKERKGSRRGKGSGVSRPDDNNKHRGPGSKK</sequence>
<dbReference type="EMBL" id="WIGM01000631">
    <property type="protein sequence ID" value="KAF6818568.1"/>
    <property type="molecule type" value="Genomic_DNA"/>
</dbReference>
<dbReference type="Proteomes" id="UP000639643">
    <property type="component" value="Unassembled WGS sequence"/>
</dbReference>
<evidence type="ECO:0000313" key="3">
    <source>
        <dbReference type="Proteomes" id="UP000639643"/>
    </source>
</evidence>
<name>A0A8H6N3U6_9PEZI</name>
<keyword evidence="3" id="KW-1185">Reference proteome</keyword>
<comment type="caution">
    <text evidence="2">The sequence shown here is derived from an EMBL/GenBank/DDBJ whole genome shotgun (WGS) entry which is preliminary data.</text>
</comment>
<proteinExistence type="predicted"/>
<feature type="region of interest" description="Disordered" evidence="1">
    <location>
        <begin position="1"/>
        <end position="51"/>
    </location>
</feature>